<dbReference type="GO" id="GO:0010181">
    <property type="term" value="F:FMN binding"/>
    <property type="evidence" value="ECO:0007669"/>
    <property type="project" value="InterPro"/>
</dbReference>
<dbReference type="AlphaFoldDB" id="A0A1X6MYC0"/>
<keyword evidence="3" id="KW-0288">FMN</keyword>
<keyword evidence="8" id="KW-1185">Reference proteome</keyword>
<dbReference type="Pfam" id="PF01613">
    <property type="entry name" value="Flavin_Reduct"/>
    <property type="match status" value="1"/>
</dbReference>
<reference evidence="7 8" key="1">
    <citation type="submission" date="2017-04" db="EMBL/GenBank/DDBJ databases">
        <title>Genome Sequence of the Model Brown-Rot Fungus Postia placenta SB12.</title>
        <authorList>
            <consortium name="DOE Joint Genome Institute"/>
            <person name="Gaskell J."/>
            <person name="Kersten P."/>
            <person name="Larrondo L.F."/>
            <person name="Canessa P."/>
            <person name="Martinez D."/>
            <person name="Hibbett D."/>
            <person name="Schmoll M."/>
            <person name="Kubicek C.P."/>
            <person name="Martinez A.T."/>
            <person name="Yadav J."/>
            <person name="Master E."/>
            <person name="Magnuson J.K."/>
            <person name="James T."/>
            <person name="Yaver D."/>
            <person name="Berka R."/>
            <person name="Labutti K."/>
            <person name="Lipzen A."/>
            <person name="Aerts A."/>
            <person name="Barry K."/>
            <person name="Henrissat B."/>
            <person name="Blanchette R."/>
            <person name="Grigoriev I."/>
            <person name="Cullen D."/>
        </authorList>
    </citation>
    <scope>NUCLEOTIDE SEQUENCE [LARGE SCALE GENOMIC DNA]</scope>
    <source>
        <strain evidence="7 8">MAD-698-R-SB12</strain>
    </source>
</reference>
<feature type="region of interest" description="Disordered" evidence="5">
    <location>
        <begin position="1"/>
        <end position="34"/>
    </location>
</feature>
<evidence type="ECO:0000259" key="6">
    <source>
        <dbReference type="SMART" id="SM00903"/>
    </source>
</evidence>
<dbReference type="SUPFAM" id="SSF50475">
    <property type="entry name" value="FMN-binding split barrel"/>
    <property type="match status" value="1"/>
</dbReference>
<evidence type="ECO:0000256" key="2">
    <source>
        <dbReference type="ARBA" id="ARBA00022630"/>
    </source>
</evidence>
<name>A0A1X6MYC0_9APHY</name>
<comment type="similarity">
    <text evidence="4">Belongs to the flavoredoxin family.</text>
</comment>
<keyword evidence="2" id="KW-0285">Flavoprotein</keyword>
<organism evidence="7 8">
    <name type="scientific">Postia placenta MAD-698-R-SB12</name>
    <dbReference type="NCBI Taxonomy" id="670580"/>
    <lineage>
        <taxon>Eukaryota</taxon>
        <taxon>Fungi</taxon>
        <taxon>Dikarya</taxon>
        <taxon>Basidiomycota</taxon>
        <taxon>Agaricomycotina</taxon>
        <taxon>Agaricomycetes</taxon>
        <taxon>Polyporales</taxon>
        <taxon>Adustoporiaceae</taxon>
        <taxon>Rhodonia</taxon>
    </lineage>
</organism>
<evidence type="ECO:0000256" key="3">
    <source>
        <dbReference type="ARBA" id="ARBA00022643"/>
    </source>
</evidence>
<dbReference type="SMART" id="SM00903">
    <property type="entry name" value="Flavin_Reduct"/>
    <property type="match status" value="1"/>
</dbReference>
<dbReference type="InterPro" id="IPR012349">
    <property type="entry name" value="Split_barrel_FMN-bd"/>
</dbReference>
<dbReference type="InterPro" id="IPR002563">
    <property type="entry name" value="Flavin_Rdtase-like_dom"/>
</dbReference>
<feature type="compositionally biased region" description="Low complexity" evidence="5">
    <location>
        <begin position="1"/>
        <end position="20"/>
    </location>
</feature>
<dbReference type="Gene3D" id="2.30.110.10">
    <property type="entry name" value="Electron Transport, Fmn-binding Protein, Chain A"/>
    <property type="match status" value="1"/>
</dbReference>
<sequence length="353" mass="37580">MVSTSRSARLSEVSSSAAAVQPWPPSTKQQGAPPTAMNYLRSLADVLLHALSLTPSATMTIQRPKEDLPPFDHASASTYTEPPTPGWTLAQPLSATPEGRAWLAGEKQGWEVVHADDADPYRIYQLMVGGVVPRPIAFVSSVSADGVENLAPFSWFNMVTSDPPVISLGLLHHQPTADASALKDTAANILATRGFTVNLVSEPFAQHANACSVNAPPHASEWVLSGLTRAPSIHVAAPRVKESAFSMECELYAAHPITHPVTGLITTTLVLGRVRALHIRRDTLDARGRVDTRALRPVAKMGDISYARVGGLFRAPRPEWADAERVLLAASSSAAVDVREDAPAADADAQSSS</sequence>
<proteinExistence type="inferred from homology"/>
<evidence type="ECO:0000313" key="8">
    <source>
        <dbReference type="Proteomes" id="UP000194127"/>
    </source>
</evidence>
<accession>A0A1X6MYC0</accession>
<dbReference type="PANTHER" id="PTHR33798">
    <property type="entry name" value="FLAVOPROTEIN OXYGENASE"/>
    <property type="match status" value="1"/>
</dbReference>
<evidence type="ECO:0000313" key="7">
    <source>
        <dbReference type="EMBL" id="OSX61364.1"/>
    </source>
</evidence>
<gene>
    <name evidence="7" type="ORF">POSPLADRAFT_1057122</name>
</gene>
<evidence type="ECO:0000256" key="4">
    <source>
        <dbReference type="ARBA" id="ARBA00038054"/>
    </source>
</evidence>
<comment type="cofactor">
    <cofactor evidence="1">
        <name>FMN</name>
        <dbReference type="ChEBI" id="CHEBI:58210"/>
    </cofactor>
</comment>
<dbReference type="Proteomes" id="UP000194127">
    <property type="component" value="Unassembled WGS sequence"/>
</dbReference>
<protein>
    <recommendedName>
        <fullName evidence="6">Flavin reductase like domain-containing protein</fullName>
    </recommendedName>
</protein>
<evidence type="ECO:0000256" key="5">
    <source>
        <dbReference type="SAM" id="MobiDB-lite"/>
    </source>
</evidence>
<dbReference type="GeneID" id="36325826"/>
<dbReference type="EMBL" id="KZ110598">
    <property type="protein sequence ID" value="OSX61364.1"/>
    <property type="molecule type" value="Genomic_DNA"/>
</dbReference>
<feature type="domain" description="Flavin reductase like" evidence="6">
    <location>
        <begin position="129"/>
        <end position="293"/>
    </location>
</feature>
<dbReference type="RefSeq" id="XP_024338158.1">
    <property type="nucleotide sequence ID" value="XM_024480876.1"/>
</dbReference>
<dbReference type="PANTHER" id="PTHR33798:SF5">
    <property type="entry name" value="FLAVIN REDUCTASE LIKE DOMAIN-CONTAINING PROTEIN"/>
    <property type="match status" value="1"/>
</dbReference>
<evidence type="ECO:0000256" key="1">
    <source>
        <dbReference type="ARBA" id="ARBA00001917"/>
    </source>
</evidence>
<dbReference type="OrthoDB" id="298012at2759"/>